<feature type="compositionally biased region" description="Basic and acidic residues" evidence="1">
    <location>
        <begin position="94"/>
        <end position="105"/>
    </location>
</feature>
<dbReference type="AlphaFoldDB" id="A0AAV7NP00"/>
<name>A0AAV7NP00_PLEWA</name>
<gene>
    <name evidence="2" type="ORF">NDU88_005984</name>
</gene>
<comment type="caution">
    <text evidence="2">The sequence shown here is derived from an EMBL/GenBank/DDBJ whole genome shotgun (WGS) entry which is preliminary data.</text>
</comment>
<evidence type="ECO:0000313" key="3">
    <source>
        <dbReference type="Proteomes" id="UP001066276"/>
    </source>
</evidence>
<sequence length="105" mass="11448">MAWAYFCWRDGGGFVTSTFPPTAGLAVCCGGRIFGGLPSAGQNDRGGFPRPRRDYGGFLTGATWCRRNGEACKPRPPELSTTHGRCRSPRRSSHRNEDRPQDTGA</sequence>
<dbReference type="EMBL" id="JANPWB010000012">
    <property type="protein sequence ID" value="KAJ1117788.1"/>
    <property type="molecule type" value="Genomic_DNA"/>
</dbReference>
<feature type="region of interest" description="Disordered" evidence="1">
    <location>
        <begin position="68"/>
        <end position="105"/>
    </location>
</feature>
<evidence type="ECO:0000313" key="2">
    <source>
        <dbReference type="EMBL" id="KAJ1117788.1"/>
    </source>
</evidence>
<proteinExistence type="predicted"/>
<keyword evidence="3" id="KW-1185">Reference proteome</keyword>
<dbReference type="Proteomes" id="UP001066276">
    <property type="component" value="Chromosome 8"/>
</dbReference>
<evidence type="ECO:0000256" key="1">
    <source>
        <dbReference type="SAM" id="MobiDB-lite"/>
    </source>
</evidence>
<organism evidence="2 3">
    <name type="scientific">Pleurodeles waltl</name>
    <name type="common">Iberian ribbed newt</name>
    <dbReference type="NCBI Taxonomy" id="8319"/>
    <lineage>
        <taxon>Eukaryota</taxon>
        <taxon>Metazoa</taxon>
        <taxon>Chordata</taxon>
        <taxon>Craniata</taxon>
        <taxon>Vertebrata</taxon>
        <taxon>Euteleostomi</taxon>
        <taxon>Amphibia</taxon>
        <taxon>Batrachia</taxon>
        <taxon>Caudata</taxon>
        <taxon>Salamandroidea</taxon>
        <taxon>Salamandridae</taxon>
        <taxon>Pleurodelinae</taxon>
        <taxon>Pleurodeles</taxon>
    </lineage>
</organism>
<reference evidence="2" key="1">
    <citation type="journal article" date="2022" name="bioRxiv">
        <title>Sequencing and chromosome-scale assembly of the giantPleurodeles waltlgenome.</title>
        <authorList>
            <person name="Brown T."/>
            <person name="Elewa A."/>
            <person name="Iarovenko S."/>
            <person name="Subramanian E."/>
            <person name="Araus A.J."/>
            <person name="Petzold A."/>
            <person name="Susuki M."/>
            <person name="Suzuki K.-i.T."/>
            <person name="Hayashi T."/>
            <person name="Toyoda A."/>
            <person name="Oliveira C."/>
            <person name="Osipova E."/>
            <person name="Leigh N.D."/>
            <person name="Simon A."/>
            <person name="Yun M.H."/>
        </authorList>
    </citation>
    <scope>NUCLEOTIDE SEQUENCE</scope>
    <source>
        <strain evidence="2">20211129_DDA</strain>
        <tissue evidence="2">Liver</tissue>
    </source>
</reference>
<protein>
    <submittedName>
        <fullName evidence="2">Uncharacterized protein</fullName>
    </submittedName>
</protein>
<accession>A0AAV7NP00</accession>
<feature type="compositionally biased region" description="Basic residues" evidence="1">
    <location>
        <begin position="84"/>
        <end position="93"/>
    </location>
</feature>